<keyword evidence="1" id="KW-0175">Coiled coil</keyword>
<evidence type="ECO:0000313" key="2">
    <source>
        <dbReference type="EMBL" id="VDM84831.1"/>
    </source>
</evidence>
<evidence type="ECO:0000256" key="1">
    <source>
        <dbReference type="SAM" id="Coils"/>
    </source>
</evidence>
<accession>A0A3P7JGK9</accession>
<protein>
    <submittedName>
        <fullName evidence="2">Uncharacterized protein</fullName>
    </submittedName>
</protein>
<name>A0A3P7JGK9_STRVU</name>
<dbReference type="Proteomes" id="UP000270094">
    <property type="component" value="Unassembled WGS sequence"/>
</dbReference>
<reference evidence="2 3" key="1">
    <citation type="submission" date="2018-11" db="EMBL/GenBank/DDBJ databases">
        <authorList>
            <consortium name="Pathogen Informatics"/>
        </authorList>
    </citation>
    <scope>NUCLEOTIDE SEQUENCE [LARGE SCALE GENOMIC DNA]</scope>
</reference>
<feature type="coiled-coil region" evidence="1">
    <location>
        <begin position="187"/>
        <end position="239"/>
    </location>
</feature>
<proteinExistence type="predicted"/>
<sequence length="283" mass="31110">MEISDLEPIARSGAELEAQRKQVTAIEEQLAAKEAELEKTSADWDSALSAGVVSQAQWAANRAAANDVAKLIAKAQKKLTERAKKVDQIAGELDAVQKNAAELICELDAARESEALSAVLTVAEPGNQAEKLKQLKDSLKNTGKRVDDFVSDCKILIRTAGPDTDTAELDSYLQNVCEKWSQVSTSLASKEREVDAAMQQLGRHLQNVCEKWSQVSTSLASKEREVDAAMQQLGRYEDAYKGLLNWLEETEELMENQKPPAADSKVAKAQLHAYDVLMKHIED</sequence>
<dbReference type="OrthoDB" id="5856368at2759"/>
<dbReference type="AlphaFoldDB" id="A0A3P7JGK9"/>
<gene>
    <name evidence="2" type="ORF">SVUK_LOCUS19829</name>
</gene>
<evidence type="ECO:0000313" key="3">
    <source>
        <dbReference type="Proteomes" id="UP000270094"/>
    </source>
</evidence>
<organism evidence="2 3">
    <name type="scientific">Strongylus vulgaris</name>
    <name type="common">Blood worm</name>
    <dbReference type="NCBI Taxonomy" id="40348"/>
    <lineage>
        <taxon>Eukaryota</taxon>
        <taxon>Metazoa</taxon>
        <taxon>Ecdysozoa</taxon>
        <taxon>Nematoda</taxon>
        <taxon>Chromadorea</taxon>
        <taxon>Rhabditida</taxon>
        <taxon>Rhabditina</taxon>
        <taxon>Rhabditomorpha</taxon>
        <taxon>Strongyloidea</taxon>
        <taxon>Strongylidae</taxon>
        <taxon>Strongylus</taxon>
    </lineage>
</organism>
<feature type="non-terminal residue" evidence="2">
    <location>
        <position position="283"/>
    </location>
</feature>
<dbReference type="SUPFAM" id="SSF46966">
    <property type="entry name" value="Spectrin repeat"/>
    <property type="match status" value="2"/>
</dbReference>
<dbReference type="Gene3D" id="1.20.58.60">
    <property type="match status" value="2"/>
</dbReference>
<feature type="coiled-coil region" evidence="1">
    <location>
        <begin position="9"/>
        <end position="43"/>
    </location>
</feature>
<feature type="coiled-coil region" evidence="1">
    <location>
        <begin position="86"/>
        <end position="113"/>
    </location>
</feature>
<dbReference type="EMBL" id="UYYB01133615">
    <property type="protein sequence ID" value="VDM84831.1"/>
    <property type="molecule type" value="Genomic_DNA"/>
</dbReference>
<keyword evidence="3" id="KW-1185">Reference proteome</keyword>